<feature type="region of interest" description="Disordered" evidence="1">
    <location>
        <begin position="1"/>
        <end position="116"/>
    </location>
</feature>
<dbReference type="EMBL" id="OP172870">
    <property type="protein sequence ID" value="UVT31172.1"/>
    <property type="molecule type" value="Genomic_DNA"/>
</dbReference>
<sequence>MARRKRKKLARKTLKSASARGRIPRDKNGKFVNASGRNKSKGANVQNLKRGGGGGGRRKASSSSRTASNRPAARKTASNKPPITGQPKKSSSKAGKPQTGKTVNKRKPMSRKKRAAIGAAIGAGTYIAATGAFHAAGKIGEHRARKAQAEYYRREDQRVGGYAAARNYAKMAYNGHSVKAGQWYRPTESKYTKPKAKRSSQRALGSGTRALAGTRARR</sequence>
<feature type="compositionally biased region" description="Low complexity" evidence="1">
    <location>
        <begin position="207"/>
        <end position="218"/>
    </location>
</feature>
<protein>
    <submittedName>
        <fullName evidence="3">Uncharacterized protein</fullName>
    </submittedName>
</protein>
<organism evidence="3 4">
    <name type="scientific">Gordonia phage OtterstedtS21</name>
    <dbReference type="NCBI Taxonomy" id="2927260"/>
    <lineage>
        <taxon>Viruses</taxon>
        <taxon>Duplodnaviria</taxon>
        <taxon>Heunggongvirae</taxon>
        <taxon>Uroviricota</taxon>
        <taxon>Caudoviricetes</taxon>
        <taxon>Dovevirinae</taxon>
        <taxon>Lambovirus</taxon>
        <taxon>Lambovirus otterstedtS21</taxon>
    </lineage>
</organism>
<feature type="compositionally biased region" description="Low complexity" evidence="1">
    <location>
        <begin position="61"/>
        <end position="71"/>
    </location>
</feature>
<feature type="compositionally biased region" description="Basic residues" evidence="1">
    <location>
        <begin position="103"/>
        <end position="115"/>
    </location>
</feature>
<gene>
    <name evidence="3" type="primary">7</name>
    <name evidence="3" type="ORF">SEA_OTTERSTEDTS21_7</name>
</gene>
<evidence type="ECO:0000256" key="1">
    <source>
        <dbReference type="SAM" id="MobiDB-lite"/>
    </source>
</evidence>
<accession>A0A9E7U2S3</accession>
<keyword evidence="2" id="KW-0812">Transmembrane</keyword>
<feature type="region of interest" description="Disordered" evidence="1">
    <location>
        <begin position="185"/>
        <end position="218"/>
    </location>
</feature>
<keyword evidence="2" id="KW-0472">Membrane</keyword>
<evidence type="ECO:0000256" key="2">
    <source>
        <dbReference type="SAM" id="Phobius"/>
    </source>
</evidence>
<feature type="compositionally biased region" description="Polar residues" evidence="1">
    <location>
        <begin position="76"/>
        <end position="93"/>
    </location>
</feature>
<proteinExistence type="predicted"/>
<dbReference type="Proteomes" id="UP001059115">
    <property type="component" value="Genome"/>
</dbReference>
<keyword evidence="2" id="KW-1133">Transmembrane helix</keyword>
<feature type="transmembrane region" description="Helical" evidence="2">
    <location>
        <begin position="115"/>
        <end position="136"/>
    </location>
</feature>
<evidence type="ECO:0000313" key="4">
    <source>
        <dbReference type="Proteomes" id="UP001059115"/>
    </source>
</evidence>
<feature type="compositionally biased region" description="Polar residues" evidence="1">
    <location>
        <begin position="35"/>
        <end position="47"/>
    </location>
</feature>
<feature type="compositionally biased region" description="Basic residues" evidence="1">
    <location>
        <begin position="1"/>
        <end position="14"/>
    </location>
</feature>
<keyword evidence="4" id="KW-1185">Reference proteome</keyword>
<name>A0A9E7U2S3_9CAUD</name>
<reference evidence="3" key="1">
    <citation type="submission" date="2022-08" db="EMBL/GenBank/DDBJ databases">
        <authorList>
            <person name="Bombaywala R."/>
            <person name="DeGraw A.S."/>
            <person name="Deol M.S."/>
            <person name="Dollard K.E."/>
            <person name="Jebaraj J."/>
            <person name="Kayayan G.N."/>
            <person name="Miranda B.C."/>
            <person name="Momoh A.E."/>
            <person name="Morales E."/>
            <person name="Nunes A.C."/>
            <person name="Oropallo A.M."/>
            <person name="Otterstedt S.C."/>
            <person name="Pridell A.T."/>
            <person name="Roberts J.I."/>
            <person name="Ruiz G.A."/>
            <person name="Sangasani D."/>
            <person name="Smith R.D."/>
            <person name="Tarar M."/>
            <person name="Singh V."/>
            <person name="Meng B."/>
            <person name="Jayachandran P."/>
            <person name="Warner M.H."/>
            <person name="Garlena R.A."/>
            <person name="Russell D.A."/>
            <person name="Jacobs-Sera D."/>
            <person name="Hatfull G.F."/>
        </authorList>
    </citation>
    <scope>NUCLEOTIDE SEQUENCE</scope>
</reference>
<evidence type="ECO:0000313" key="3">
    <source>
        <dbReference type="EMBL" id="UVT31172.1"/>
    </source>
</evidence>